<feature type="transmembrane region" description="Helical" evidence="1">
    <location>
        <begin position="42"/>
        <end position="60"/>
    </location>
</feature>
<name>A0A4Q9VMY7_9HYPH</name>
<proteinExistence type="predicted"/>
<keyword evidence="1" id="KW-1133">Transmembrane helix</keyword>
<feature type="transmembrane region" description="Helical" evidence="1">
    <location>
        <begin position="95"/>
        <end position="112"/>
    </location>
</feature>
<dbReference type="AlphaFoldDB" id="A0A4Q9VMY7"/>
<feature type="transmembrane region" description="Helical" evidence="1">
    <location>
        <begin position="67"/>
        <end position="83"/>
    </location>
</feature>
<dbReference type="OrthoDB" id="8452633at2"/>
<dbReference type="EMBL" id="SJFN01000017">
    <property type="protein sequence ID" value="TBW37000.1"/>
    <property type="molecule type" value="Genomic_DNA"/>
</dbReference>
<feature type="transmembrane region" description="Helical" evidence="1">
    <location>
        <begin position="12"/>
        <end position="30"/>
    </location>
</feature>
<dbReference type="RefSeq" id="WP_131309949.1">
    <property type="nucleotide sequence ID" value="NZ_SJFN01000017.1"/>
</dbReference>
<reference evidence="2 3" key="1">
    <citation type="submission" date="2019-02" db="EMBL/GenBank/DDBJ databases">
        <title>Siculibacillus lacustris gen. nov., sp. nov., a new rosette-forming bacterium isolated from a freshwater crater lake (Lake St. Ana, Romania).</title>
        <authorList>
            <person name="Felfoldi T."/>
            <person name="Marton Z."/>
            <person name="Szabo A."/>
            <person name="Mentes A."/>
            <person name="Boka K."/>
            <person name="Marialigeti K."/>
            <person name="Mathe I."/>
            <person name="Koncz M."/>
            <person name="Schumann P."/>
            <person name="Toth E."/>
        </authorList>
    </citation>
    <scope>NUCLEOTIDE SEQUENCE [LARGE SCALE GENOMIC DNA]</scope>
    <source>
        <strain evidence="2 3">SA-279</strain>
    </source>
</reference>
<evidence type="ECO:0000256" key="1">
    <source>
        <dbReference type="SAM" id="Phobius"/>
    </source>
</evidence>
<keyword evidence="1" id="KW-0812">Transmembrane</keyword>
<keyword evidence="3" id="KW-1185">Reference proteome</keyword>
<evidence type="ECO:0000313" key="2">
    <source>
        <dbReference type="EMBL" id="TBW37000.1"/>
    </source>
</evidence>
<keyword evidence="1" id="KW-0472">Membrane</keyword>
<organism evidence="2 3">
    <name type="scientific">Siculibacillus lacustris</name>
    <dbReference type="NCBI Taxonomy" id="1549641"/>
    <lineage>
        <taxon>Bacteria</taxon>
        <taxon>Pseudomonadati</taxon>
        <taxon>Pseudomonadota</taxon>
        <taxon>Alphaproteobacteria</taxon>
        <taxon>Hyphomicrobiales</taxon>
        <taxon>Ancalomicrobiaceae</taxon>
        <taxon>Siculibacillus</taxon>
    </lineage>
</organism>
<evidence type="ECO:0000313" key="3">
    <source>
        <dbReference type="Proteomes" id="UP000292781"/>
    </source>
</evidence>
<comment type="caution">
    <text evidence="2">The sequence shown here is derived from an EMBL/GenBank/DDBJ whole genome shotgun (WGS) entry which is preliminary data.</text>
</comment>
<dbReference type="Proteomes" id="UP000292781">
    <property type="component" value="Unassembled WGS sequence"/>
</dbReference>
<protein>
    <submittedName>
        <fullName evidence="2">VanZ family protein</fullName>
    </submittedName>
</protein>
<accession>A0A4Q9VMY7</accession>
<gene>
    <name evidence="2" type="ORF">EYW49_12680</name>
</gene>
<sequence>MIDRTTTWARRLAPFACTAIVVLSLLPGTYRPHTGASGNFEHVLAYAGTGLLLALGWAVARTWRGPVFLSAAAALLEVAQIWIPGRSAGLDNWAASTFGATLGVVLAAAWVLRRNR</sequence>